<evidence type="ECO:0000256" key="4">
    <source>
        <dbReference type="ARBA" id="ARBA00023163"/>
    </source>
</evidence>
<evidence type="ECO:0000256" key="3">
    <source>
        <dbReference type="ARBA" id="ARBA00023015"/>
    </source>
</evidence>
<dbReference type="Pfam" id="PF23569">
    <property type="entry name" value="NBD_SMAX1"/>
    <property type="match status" value="1"/>
</dbReference>
<evidence type="ECO:0000256" key="1">
    <source>
        <dbReference type="ARBA" id="ARBA00008675"/>
    </source>
</evidence>
<dbReference type="AlphaFoldDB" id="A0AAV0K167"/>
<dbReference type="PROSITE" id="PS51903">
    <property type="entry name" value="CLP_R"/>
    <property type="match status" value="1"/>
</dbReference>
<dbReference type="PANTHER" id="PTHR43572">
    <property type="entry name" value="CHAPERONE PROTEIN CLPD, CHLOROPLASTIC"/>
    <property type="match status" value="1"/>
</dbReference>
<evidence type="ECO:0000259" key="7">
    <source>
        <dbReference type="PROSITE" id="PS51903"/>
    </source>
</evidence>
<dbReference type="InterPro" id="IPR003959">
    <property type="entry name" value="ATPase_AAA_core"/>
</dbReference>
<keyword evidence="4" id="KW-0804">Transcription</keyword>
<comment type="similarity">
    <text evidence="1">Belongs to the ClpA/ClpB family.</text>
</comment>
<dbReference type="Pfam" id="PF07724">
    <property type="entry name" value="AAA_2"/>
    <property type="match status" value="1"/>
</dbReference>
<accession>A0AAV0K167</accession>
<dbReference type="Proteomes" id="UP001154282">
    <property type="component" value="Unassembled WGS sequence"/>
</dbReference>
<dbReference type="InterPro" id="IPR058954">
    <property type="entry name" value="AAA_lid_SMAX1"/>
</dbReference>
<feature type="compositionally biased region" description="Low complexity" evidence="6">
    <location>
        <begin position="917"/>
        <end position="929"/>
    </location>
</feature>
<keyword evidence="3" id="KW-0805">Transcription regulation</keyword>
<dbReference type="GO" id="GO:0005524">
    <property type="term" value="F:ATP binding"/>
    <property type="evidence" value="ECO:0007669"/>
    <property type="project" value="InterPro"/>
</dbReference>
<evidence type="ECO:0000313" key="9">
    <source>
        <dbReference type="Proteomes" id="UP001154282"/>
    </source>
</evidence>
<dbReference type="Gene3D" id="3.40.50.300">
    <property type="entry name" value="P-loop containing nucleotide triphosphate hydrolases"/>
    <property type="match status" value="1"/>
</dbReference>
<name>A0AAV0K167_9ROSI</name>
<comment type="caution">
    <text evidence="8">The sequence shown here is derived from an EMBL/GenBank/DDBJ whole genome shotgun (WGS) entry which is preliminary data.</text>
</comment>
<dbReference type="InterPro" id="IPR027417">
    <property type="entry name" value="P-loop_NTPase"/>
</dbReference>
<dbReference type="Pfam" id="PF26587">
    <property type="entry name" value="AAA_lid_SMAX1"/>
    <property type="match status" value="1"/>
</dbReference>
<feature type="region of interest" description="Disordered" evidence="6">
    <location>
        <begin position="917"/>
        <end position="936"/>
    </location>
</feature>
<gene>
    <name evidence="8" type="ORF">LITE_LOCUS16786</name>
</gene>
<protein>
    <recommendedName>
        <fullName evidence="7">Clp R domain-containing protein</fullName>
    </recommendedName>
</protein>
<organism evidence="8 9">
    <name type="scientific">Linum tenue</name>
    <dbReference type="NCBI Taxonomy" id="586396"/>
    <lineage>
        <taxon>Eukaryota</taxon>
        <taxon>Viridiplantae</taxon>
        <taxon>Streptophyta</taxon>
        <taxon>Embryophyta</taxon>
        <taxon>Tracheophyta</taxon>
        <taxon>Spermatophyta</taxon>
        <taxon>Magnoliopsida</taxon>
        <taxon>eudicotyledons</taxon>
        <taxon>Gunneridae</taxon>
        <taxon>Pentapetalae</taxon>
        <taxon>rosids</taxon>
        <taxon>fabids</taxon>
        <taxon>Malpighiales</taxon>
        <taxon>Linaceae</taxon>
        <taxon>Linum</taxon>
    </lineage>
</organism>
<dbReference type="EMBL" id="CAMGYJ010000005">
    <property type="protein sequence ID" value="CAI0415912.1"/>
    <property type="molecule type" value="Genomic_DNA"/>
</dbReference>
<keyword evidence="2 5" id="KW-0677">Repeat</keyword>
<evidence type="ECO:0000256" key="6">
    <source>
        <dbReference type="SAM" id="MobiDB-lite"/>
    </source>
</evidence>
<evidence type="ECO:0000256" key="2">
    <source>
        <dbReference type="ARBA" id="ARBA00022737"/>
    </source>
</evidence>
<sequence>MPTPVSTARQCLTPEAAHALDEAVRVAKKRRHSQTTSLHAVSALLSHPSSVLRDACSRARNNAYSPRLQFKALDLCLGVSLDRVPSSAAAAAGGDDGDEASPPVSNSLMAAIKRSQANQRRQPENFHLYHHHQQVSSQQMNNQSTSTSSSISCIKVDLRNLIMSILDDPVVSRVFSDAGFRSPDIKLAVFRPLTVLPPFHFRPPPPAAAYSDPGPGRRGFSFPFPGFSGFFSGGGSENFRRIGEVLGKSKGRNPLLLGVCACDTLASFIELLEKKIRDKNDNSSSGVLPPELSGLAVIRLETEISQFLNRNSDKEAVDSRFEEVGRSLDRNSGPGLVLNFGDLKPFVKVDEEEEGGADGRVSYIVEKLTSSLSRDNSKLWLIGAAASYETYSKFVARFPSVVKEWDLQLLPITTSSSMAAESSYPKSSLMESFIPFGGFFPTPADFKVPLGSSPYHYMATLSHPCDGQEIVAVSKEASSVPSVPDQYQSGQRSWLQTAEIGTAKEGMFMKIACVISVLLPTLVDVFVFLRNRKRFCVSSVQTRDDGEVLRCRAVSLQEKHDSMCHSLHQHQSPPGSDIHPTRFSTVLGFQLAEDTQREVSENDYSCCTTAYSRPMADTYSKPYSSSAAIDSHQIVRSESASCRLPLSPADASNNWRITPKQCEKPLNEDSGGALRSPHSLLSNSSMCYGSQASPASLTTDLGLRLSSPPAATGEPINLKDLCRDLSERVGWQNDDAIFTICQTISEFRARDGKPEGGRLRGKNIWFSFLGPDWHRKRKVATAVAEMIYGSKENLVYANLNPQDGKNGSMLRGKTVVDYVAGELCKRPVSVVLLENVDKADVQVQSSLSRAIQRGRFSDSHGREVPINNAIIITTSNVKDDSTRRDLSTYREDRVLKAKGWPLLISIEKKQLGRELSLSVTSDGSSSSSSAFLNKRKRADDNASARKGLDLNLLPDQENDGLLDNEGEHLDSDDFACDDHSSRAWLQGFFGQVDRVVMFKSFDFNALATRISNEMNKCFHKFVTPECDLEIDQRVMEQLLAAEYLSDKKRTVEDWIAQVLGRKFEEVRRKHGELGCDYIVKLAALEERSDVEELNPRGCLPPQVIIN</sequence>
<evidence type="ECO:0000313" key="8">
    <source>
        <dbReference type="EMBL" id="CAI0415912.1"/>
    </source>
</evidence>
<dbReference type="InterPro" id="IPR004176">
    <property type="entry name" value="Clp_R_N"/>
</dbReference>
<dbReference type="PANTHER" id="PTHR43572:SF49">
    <property type="entry name" value="PROTEIN SMAX1-LIKE 8"/>
    <property type="match status" value="1"/>
</dbReference>
<dbReference type="InterPro" id="IPR051650">
    <property type="entry name" value="SL_signaling_regulator"/>
</dbReference>
<dbReference type="GO" id="GO:0016887">
    <property type="term" value="F:ATP hydrolysis activity"/>
    <property type="evidence" value="ECO:0007669"/>
    <property type="project" value="InterPro"/>
</dbReference>
<evidence type="ECO:0000256" key="5">
    <source>
        <dbReference type="PROSITE-ProRule" id="PRU01251"/>
    </source>
</evidence>
<keyword evidence="9" id="KW-1185">Reference proteome</keyword>
<reference evidence="8" key="1">
    <citation type="submission" date="2022-08" db="EMBL/GenBank/DDBJ databases">
        <authorList>
            <person name="Gutierrez-Valencia J."/>
        </authorList>
    </citation>
    <scope>NUCLEOTIDE SEQUENCE</scope>
</reference>
<proteinExistence type="inferred from homology"/>
<dbReference type="SUPFAM" id="SSF52540">
    <property type="entry name" value="P-loop containing nucleoside triphosphate hydrolases"/>
    <property type="match status" value="1"/>
</dbReference>
<dbReference type="InterPro" id="IPR036628">
    <property type="entry name" value="Clp_N_dom_sf"/>
</dbReference>
<dbReference type="InterPro" id="IPR058680">
    <property type="entry name" value="NBD_SMAX1-like"/>
</dbReference>
<feature type="domain" description="Clp R" evidence="7">
    <location>
        <begin position="8"/>
        <end position="195"/>
    </location>
</feature>
<dbReference type="Gene3D" id="1.10.1780.10">
    <property type="entry name" value="Clp, N-terminal domain"/>
    <property type="match status" value="1"/>
</dbReference>